<accession>A0A8B7FVB9</accession>
<keyword evidence="6" id="KW-0479">Metal-binding</keyword>
<evidence type="ECO:0000256" key="8">
    <source>
        <dbReference type="ARBA" id="ARBA00022837"/>
    </source>
</evidence>
<dbReference type="Ensembl" id="ENSMICT00000007859.3">
    <property type="protein sequence ID" value="ENSMICP00000007155.3"/>
    <property type="gene ID" value="ENSMICG00000007847.3"/>
</dbReference>
<evidence type="ECO:0000256" key="20">
    <source>
        <dbReference type="SAM" id="MobiDB-lite"/>
    </source>
</evidence>
<evidence type="ECO:0000256" key="7">
    <source>
        <dbReference type="ARBA" id="ARBA00022737"/>
    </source>
</evidence>
<dbReference type="FunFam" id="1.10.238.10:FF:000243">
    <property type="entry name" value="EF-hand calcium binding domain 6"/>
    <property type="match status" value="1"/>
</dbReference>
<keyword evidence="5" id="KW-0597">Phosphoprotein</keyword>
<dbReference type="GO" id="GO:0036126">
    <property type="term" value="C:sperm flagellum"/>
    <property type="evidence" value="ECO:0007669"/>
    <property type="project" value="Ensembl"/>
</dbReference>
<evidence type="ECO:0000256" key="17">
    <source>
        <dbReference type="ARBA" id="ARBA00063636"/>
    </source>
</evidence>
<dbReference type="InterPro" id="IPR018247">
    <property type="entry name" value="EF_Hand_1_Ca_BS"/>
</dbReference>
<keyword evidence="23" id="KW-1185">Reference proteome</keyword>
<feature type="region of interest" description="Disordered" evidence="20">
    <location>
        <begin position="621"/>
        <end position="644"/>
    </location>
</feature>
<feature type="domain" description="EF-hand" evidence="21">
    <location>
        <begin position="98"/>
        <end position="133"/>
    </location>
</feature>
<protein>
    <recommendedName>
        <fullName evidence="18">EF-hand calcium-binding domain-containing protein 6</fullName>
    </recommendedName>
    <alternativeName>
        <fullName evidence="19">DJ-1-binding protein</fullName>
    </alternativeName>
</protein>
<dbReference type="Pfam" id="PF13833">
    <property type="entry name" value="EF-hand_8"/>
    <property type="match status" value="1"/>
</dbReference>
<keyword evidence="14" id="KW-0539">Nucleus</keyword>
<evidence type="ECO:0000313" key="22">
    <source>
        <dbReference type="Ensembl" id="ENSMICP00000007155.3"/>
    </source>
</evidence>
<dbReference type="Gene3D" id="1.10.238.10">
    <property type="entry name" value="EF-hand"/>
    <property type="match status" value="11"/>
</dbReference>
<dbReference type="EMBL" id="ABDC03008972">
    <property type="status" value="NOT_ANNOTATED_CDS"/>
    <property type="molecule type" value="Genomic_DNA"/>
</dbReference>
<dbReference type="EMBL" id="ABDC03008973">
    <property type="status" value="NOT_ANNOTATED_CDS"/>
    <property type="molecule type" value="Genomic_DNA"/>
</dbReference>
<name>A0A8B7FVB9_MICMU</name>
<dbReference type="GeneTree" id="ENSGT00390000013629"/>
<evidence type="ECO:0000256" key="2">
    <source>
        <dbReference type="ARBA" id="ARBA00004611"/>
    </source>
</evidence>
<dbReference type="GO" id="GO:0160111">
    <property type="term" value="C:axonemal A tubule inner sheath"/>
    <property type="evidence" value="ECO:0007669"/>
    <property type="project" value="Ensembl"/>
</dbReference>
<dbReference type="CTD" id="64800"/>
<gene>
    <name evidence="22" type="primary">EFCAB6</name>
</gene>
<dbReference type="RefSeq" id="XP_012613150.1">
    <property type="nucleotide sequence ID" value="XM_012757696.2"/>
</dbReference>
<evidence type="ECO:0000256" key="13">
    <source>
        <dbReference type="ARBA" id="ARBA00023212"/>
    </source>
</evidence>
<dbReference type="GO" id="GO:0005509">
    <property type="term" value="F:calcium ion binding"/>
    <property type="evidence" value="ECO:0007669"/>
    <property type="project" value="InterPro"/>
</dbReference>
<evidence type="ECO:0000256" key="4">
    <source>
        <dbReference type="ARBA" id="ARBA00022491"/>
    </source>
</evidence>
<dbReference type="FunFam" id="1.10.238.10:FF:000242">
    <property type="entry name" value="EF-hand calcium binding domain 6"/>
    <property type="match status" value="1"/>
</dbReference>
<evidence type="ECO:0000256" key="15">
    <source>
        <dbReference type="ARBA" id="ARBA00023273"/>
    </source>
</evidence>
<dbReference type="FunFam" id="1.10.238.10:FF:000285">
    <property type="entry name" value="EF-hand calcium-binding domain-containing protein 6"/>
    <property type="match status" value="1"/>
</dbReference>
<dbReference type="FunFam" id="1.10.238.10:FF:000325">
    <property type="entry name" value="EF-hand calcium binding domain 6"/>
    <property type="match status" value="1"/>
</dbReference>
<dbReference type="InterPro" id="IPR052603">
    <property type="entry name" value="EFCB6"/>
</dbReference>
<evidence type="ECO:0000313" key="23">
    <source>
        <dbReference type="Proteomes" id="UP000694394"/>
    </source>
</evidence>
<keyword evidence="9" id="KW-0282">Flagellum</keyword>
<evidence type="ECO:0000256" key="9">
    <source>
        <dbReference type="ARBA" id="ARBA00022846"/>
    </source>
</evidence>
<dbReference type="Pfam" id="PF08976">
    <property type="entry name" value="EF-hand_11"/>
    <property type="match status" value="2"/>
</dbReference>
<dbReference type="OrthoDB" id="26525at2759"/>
<keyword evidence="8" id="KW-0106">Calcium</keyword>
<reference evidence="22" key="2">
    <citation type="submission" date="2025-08" db="UniProtKB">
        <authorList>
            <consortium name="Ensembl"/>
        </authorList>
    </citation>
    <scope>IDENTIFICATION</scope>
</reference>
<dbReference type="SUPFAM" id="SSF47473">
    <property type="entry name" value="EF-hand"/>
    <property type="match status" value="8"/>
</dbReference>
<evidence type="ECO:0000256" key="6">
    <source>
        <dbReference type="ARBA" id="ARBA00022723"/>
    </source>
</evidence>
<dbReference type="Proteomes" id="UP000694394">
    <property type="component" value="Chromosome 7"/>
</dbReference>
<evidence type="ECO:0000256" key="10">
    <source>
        <dbReference type="ARBA" id="ARBA00023015"/>
    </source>
</evidence>
<evidence type="ECO:0000256" key="3">
    <source>
        <dbReference type="ARBA" id="ARBA00022490"/>
    </source>
</evidence>
<dbReference type="InterPro" id="IPR015070">
    <property type="entry name" value="EF_hand_DJBP"/>
</dbReference>
<dbReference type="Pfam" id="PF13499">
    <property type="entry name" value="EF-hand_7"/>
    <property type="match status" value="1"/>
</dbReference>
<dbReference type="KEGG" id="mmur:105867520"/>
<keyword evidence="15" id="KW-0966">Cell projection</keyword>
<organism evidence="22 23">
    <name type="scientific">Microcebus murinus</name>
    <name type="common">Gray mouse lemur</name>
    <name type="synonym">Lemur murinus</name>
    <dbReference type="NCBI Taxonomy" id="30608"/>
    <lineage>
        <taxon>Eukaryota</taxon>
        <taxon>Metazoa</taxon>
        <taxon>Chordata</taxon>
        <taxon>Craniata</taxon>
        <taxon>Vertebrata</taxon>
        <taxon>Euteleostomi</taxon>
        <taxon>Mammalia</taxon>
        <taxon>Eutheria</taxon>
        <taxon>Euarchontoglires</taxon>
        <taxon>Primates</taxon>
        <taxon>Strepsirrhini</taxon>
        <taxon>Lemuriformes</taxon>
        <taxon>Cheirogaleidae</taxon>
        <taxon>Microcebus</taxon>
    </lineage>
</organism>
<dbReference type="GO" id="GO:0005654">
    <property type="term" value="C:nucleoplasm"/>
    <property type="evidence" value="ECO:0007669"/>
    <property type="project" value="Ensembl"/>
</dbReference>
<sequence length="1530" mass="176551">MKRNATKTNATKVSRTLSSSNKARDLKYKMAIIPDWLTSYPQTRKFTYSRPHSSPCRLHSKNGFQNIFRPSSSSTTAVANPILSFLDVKRILFQKITDKGDELKKAFQLLDCGQNLTVSKNELRRTITTFLMPLTKEQFQDVLAQIPLTCSGSVPYLEFLSRFGGIDLNVNIIKKGGGNEINCCRTLKELETQMGEKVFKNIKTVTKAFKLIDVNKTGLVQPHELRRVLETFCLKLRDEEYSKFSKHYNIDKDTAVDYNVFLKNLSTNNDLNLRYLMGNQDVSLECQQGKNSKKEHLLNSVSPEDTGKTYSLDEIERTFCKEFGKSYEKIEKALGAGDPSKSGYVSFNYLKIVFDTFVYQLPRRVFIQLMKRFGLKPTTKINWKQFLTSSFEPRELDISNMVPPRKRNGFSSRNQSRKKDIITKLFRHSEDCFAALKKALLVINTETHGQITGEELRHILNSMVVKLSDSEFKELMQTLDPGGTGMIKVSMFVDLLDENPKMRKISPCTDTKTPLHLAWDSVEEVVHDAIIRSLQAFYNMLQSYDLGDTGLIGRSNFRRLMNIFCPVLTNEYFLKLCSKFQDDASGRIHYRKLLASIGINGPPVVSQVLTPKDQLSERFQKVKEQQPDLSERTKPTEDKTTPTKNMTKEEVIKKLKSYIQQQDPAFRKRFLDFGREPNGKINMHEFKKVLEDTGMPMDDDQYALLTTKIGFKKEGMSYLDFATGFEGSEWPDTQRTRPKADPPLTPISSRSHLDSHFISAEECLKLFPKRLKESFRDSYSAFFKTDTDRDGIINMRDLHRLLLHLLLNLKDEEFERFLGLLGLRLSVTLNFREFRNLCERRPISTDDVPQRLVRPKQKVADSELACEQAHQYLVTKAKNRWSDLSKNFIETDNEGNGILRRRDIKNALYGFDIPLTPREFEKLWTSYDTEGKGHITYQEFLQKLGINYSPTVHRPYAEDYFNFMGHFTKPQQIQDEIKELQQNTEKAVPARDKLMDHYQDISKALTKIDKSKNSYLSICKLQKVLQECGCSLTEEELIDLLSSWEISWHDNSVSYADFLEALENSMPARAQPREEEESPPINFSTLTPEELVKNIQEVVEFSQPDLLKAFSALDKEDTGFIKATEFGQVIKDFCYKITDSQYNYFLRKLRIHLIPDINWKYFLQNFSSFLEETADEWAEKMPKAPPPSPAAQVDRDLLAQLHKAVTSHYHAIAQEFENFDTTKTNTASRDEFRAICNRHIQILTDKQFDRLWNEMPVNAKGRLRYLDFLSRFSSERAATPPVASDSLEAQRGSSVPEVSEGARSAVSSPTQDLRAGLRSQSHPCTPARSTEGSPPLQNCEPIESKLRRQIQGCWRELLRECKEKDVNKQGEITSAEFLALVEKFNLDISKEERQQLLIKYDLKNKGKFAYCNFIQSCVLLLKAKETSLLQRMKIQNANKMKEAGAETSSFYSALLRIQPQIVHCWRPMRRTFKTYDEAGTGLLSVADFRKVLRQYSINLSEEEFFHILEYYDKTLSSKISYNDFLRAFLQ</sequence>
<reference evidence="22" key="3">
    <citation type="submission" date="2025-09" db="UniProtKB">
        <authorList>
            <consortium name="Ensembl"/>
        </authorList>
    </citation>
    <scope>IDENTIFICATION</scope>
</reference>
<dbReference type="RefSeq" id="XP_012613160.1">
    <property type="nucleotide sequence ID" value="XM_012757706.1"/>
</dbReference>
<evidence type="ECO:0000256" key="19">
    <source>
        <dbReference type="ARBA" id="ARBA00083181"/>
    </source>
</evidence>
<dbReference type="PROSITE" id="PS50222">
    <property type="entry name" value="EF_HAND_2"/>
    <property type="match status" value="5"/>
</dbReference>
<evidence type="ECO:0000256" key="14">
    <source>
        <dbReference type="ARBA" id="ARBA00023242"/>
    </source>
</evidence>
<dbReference type="InterPro" id="IPR002048">
    <property type="entry name" value="EF_hand_dom"/>
</dbReference>
<feature type="domain" description="EF-hand" evidence="21">
    <location>
        <begin position="1101"/>
        <end position="1136"/>
    </location>
</feature>
<proteinExistence type="predicted"/>
<feature type="domain" description="EF-hand" evidence="21">
    <location>
        <begin position="200"/>
        <end position="235"/>
    </location>
</feature>
<feature type="domain" description="EF-hand" evidence="21">
    <location>
        <begin position="915"/>
        <end position="950"/>
    </location>
</feature>
<feature type="compositionally biased region" description="Polar residues" evidence="20">
    <location>
        <begin position="1318"/>
        <end position="1336"/>
    </location>
</feature>
<dbReference type="PROSITE" id="PS00018">
    <property type="entry name" value="EF_HAND_1"/>
    <property type="match status" value="2"/>
</dbReference>
<keyword evidence="13" id="KW-0206">Cytoskeleton</keyword>
<keyword evidence="3" id="KW-0963">Cytoplasm</keyword>
<dbReference type="SMART" id="SM00054">
    <property type="entry name" value="EFh"/>
    <property type="match status" value="12"/>
</dbReference>
<comment type="function">
    <text evidence="16">Negatively regulates the androgen receptor by recruiting histone deacetylase complex, and protein DJ-1 antagonizes this inhibition by abrogation of this complex. Microtubule inner protein (MIP) part of the dynein-decorated doublet microtubules (DMTs) in cilia axoneme, which is required for motile cilia beating.</text>
</comment>
<keyword evidence="4" id="KW-0678">Repressor</keyword>
<comment type="subunit">
    <text evidence="17">Microtubule inner protein component of sperm flagellar doublet microtubules. Binds PARK7. Part of a ternary complex containing PARK7, EFCAB6/DJBP and AR.</text>
</comment>
<reference evidence="22" key="1">
    <citation type="submission" date="2016-12" db="EMBL/GenBank/DDBJ databases">
        <title>Mouse lemur reference genome and diversity panel.</title>
        <authorList>
            <person name="Harris R."/>
            <person name="Larsen P."/>
            <person name="Liu Y."/>
            <person name="Hughes D.S."/>
            <person name="Murali S."/>
            <person name="Raveendran M."/>
            <person name="Korchina V."/>
            <person name="Wang M."/>
            <person name="Jhangiani S."/>
            <person name="Bandaranaike D."/>
            <person name="Bellair M."/>
            <person name="Blankenburg K."/>
            <person name="Chao H."/>
            <person name="Dahdouli M."/>
            <person name="Dinh H."/>
            <person name="Doddapaneni H."/>
            <person name="English A."/>
            <person name="Firestine M."/>
            <person name="Gnanaolivu R."/>
            <person name="Gross S."/>
            <person name="Hernandez B."/>
            <person name="Javaid M."/>
            <person name="Jayaseelan J."/>
            <person name="Jones J."/>
            <person name="Khan Z."/>
            <person name="Kovar C."/>
            <person name="Kurapati P."/>
            <person name="Le B."/>
            <person name="Lee S."/>
            <person name="Li M."/>
            <person name="Mathew T."/>
            <person name="Narasimhan A."/>
            <person name="Ngo D."/>
            <person name="Nguyen L."/>
            <person name="Okwuonu G."/>
            <person name="Ongeri F."/>
            <person name="Osuji N."/>
            <person name="Pu L.-L."/>
            <person name="Puazo M."/>
            <person name="Quiroz J."/>
            <person name="Raj R."/>
            <person name="Rajbhandari K."/>
            <person name="Reid J.G."/>
            <person name="Santibanez J."/>
            <person name="Sexton D."/>
            <person name="Skinner E."/>
            <person name="Vee V."/>
            <person name="Weissenberger G."/>
            <person name="Wu Y."/>
            <person name="Xin Y."/>
            <person name="Han Y."/>
            <person name="Campbell C."/>
            <person name="Brown A."/>
            <person name="Sullivan B."/>
            <person name="Shelton J."/>
            <person name="Brown S."/>
            <person name="Dudchenko O."/>
            <person name="Machol I."/>
            <person name="Durand N."/>
            <person name="Shamim M."/>
            <person name="Lieberman A."/>
            <person name="Muzny D.M."/>
            <person name="Richards S."/>
            <person name="Yoder A."/>
            <person name="Worley K.C."/>
            <person name="Rogers J."/>
            <person name="Gibbs R.A."/>
        </authorList>
    </citation>
    <scope>NUCLEOTIDE SEQUENCE [LARGE SCALE GENOMIC DNA]</scope>
</reference>
<evidence type="ECO:0000256" key="16">
    <source>
        <dbReference type="ARBA" id="ARBA00054968"/>
    </source>
</evidence>
<keyword evidence="12" id="KW-0804">Transcription</keyword>
<dbReference type="InterPro" id="IPR011992">
    <property type="entry name" value="EF-hand-dom_pair"/>
</dbReference>
<evidence type="ECO:0000256" key="1">
    <source>
        <dbReference type="ARBA" id="ARBA00004123"/>
    </source>
</evidence>
<evidence type="ECO:0000259" key="21">
    <source>
        <dbReference type="PROSITE" id="PS50222"/>
    </source>
</evidence>
<evidence type="ECO:0000256" key="5">
    <source>
        <dbReference type="ARBA" id="ARBA00022553"/>
    </source>
</evidence>
<keyword evidence="10" id="KW-0805">Transcription regulation</keyword>
<evidence type="ECO:0000256" key="11">
    <source>
        <dbReference type="ARBA" id="ARBA00023069"/>
    </source>
</evidence>
<dbReference type="FunFam" id="1.10.238.10:FF:000121">
    <property type="entry name" value="EF-hand calcium-binding domain-containing protein 6"/>
    <property type="match status" value="2"/>
</dbReference>
<feature type="region of interest" description="Disordered" evidence="20">
    <location>
        <begin position="1279"/>
        <end position="1339"/>
    </location>
</feature>
<keyword evidence="11" id="KW-0969">Cilium</keyword>
<dbReference type="PANTHER" id="PTHR20875">
    <property type="entry name" value="EF-HAND CALCIUM-BINDING DOMAIN-CONTAINING PROTEIN 6-RELATED"/>
    <property type="match status" value="1"/>
</dbReference>
<evidence type="ECO:0000256" key="12">
    <source>
        <dbReference type="ARBA" id="ARBA00023163"/>
    </source>
</evidence>
<dbReference type="GO" id="GO:0030317">
    <property type="term" value="P:flagellated sperm motility"/>
    <property type="evidence" value="ECO:0007669"/>
    <property type="project" value="Ensembl"/>
</dbReference>
<evidence type="ECO:0000256" key="18">
    <source>
        <dbReference type="ARBA" id="ARBA00069150"/>
    </source>
</evidence>
<comment type="subcellular location">
    <subcellularLocation>
        <location evidence="2">Cytoplasm</location>
        <location evidence="2">Cytoskeleton</location>
        <location evidence="2">Flagellum axoneme</location>
    </subcellularLocation>
    <subcellularLocation>
        <location evidence="1">Nucleus</location>
    </subcellularLocation>
</comment>
<feature type="domain" description="EF-hand" evidence="21">
    <location>
        <begin position="1468"/>
        <end position="1498"/>
    </location>
</feature>
<keyword evidence="7" id="KW-0677">Repeat</keyword>
<dbReference type="EMBL" id="ABDC03008971">
    <property type="status" value="NOT_ANNOTATED_CDS"/>
    <property type="molecule type" value="Genomic_DNA"/>
</dbReference>
<dbReference type="FunFam" id="1.10.238.10:FF:000179">
    <property type="entry name" value="EF-hand calcium-binding domain-containing protein 6"/>
    <property type="match status" value="1"/>
</dbReference>
<dbReference type="FunFam" id="1.10.238.10:FF:000240">
    <property type="entry name" value="EF-hand calcium-binding domain-containing protein 6"/>
    <property type="match status" value="1"/>
</dbReference>
<dbReference type="PANTHER" id="PTHR20875:SF2">
    <property type="entry name" value="EF-HAND CALCIUM-BINDING DOMAIN-CONTAINING PROTEIN 6"/>
    <property type="match status" value="1"/>
</dbReference>